<feature type="region of interest" description="Disordered" evidence="1">
    <location>
        <begin position="241"/>
        <end position="294"/>
    </location>
</feature>
<keyword evidence="3" id="KW-1185">Reference proteome</keyword>
<protein>
    <recommendedName>
        <fullName evidence="4">DUF4388 domain-containing protein</fullName>
    </recommendedName>
</protein>
<evidence type="ECO:0000256" key="1">
    <source>
        <dbReference type="SAM" id="MobiDB-lite"/>
    </source>
</evidence>
<gene>
    <name evidence="2" type="ORF">GCM10009839_07550</name>
</gene>
<name>A0ABP5F2C3_9ACTN</name>
<dbReference type="RefSeq" id="WP_344664053.1">
    <property type="nucleotide sequence ID" value="NZ_BAAAQN010000003.1"/>
</dbReference>
<evidence type="ECO:0000313" key="2">
    <source>
        <dbReference type="EMBL" id="GAA2014933.1"/>
    </source>
</evidence>
<evidence type="ECO:0000313" key="3">
    <source>
        <dbReference type="Proteomes" id="UP001500751"/>
    </source>
</evidence>
<feature type="compositionally biased region" description="Polar residues" evidence="1">
    <location>
        <begin position="284"/>
        <end position="294"/>
    </location>
</feature>
<reference evidence="3" key="1">
    <citation type="journal article" date="2019" name="Int. J. Syst. Evol. Microbiol.">
        <title>The Global Catalogue of Microorganisms (GCM) 10K type strain sequencing project: providing services to taxonomists for standard genome sequencing and annotation.</title>
        <authorList>
            <consortium name="The Broad Institute Genomics Platform"/>
            <consortium name="The Broad Institute Genome Sequencing Center for Infectious Disease"/>
            <person name="Wu L."/>
            <person name="Ma J."/>
        </authorList>
    </citation>
    <scope>NUCLEOTIDE SEQUENCE [LARGE SCALE GENOMIC DNA]</scope>
    <source>
        <strain evidence="3">JCM 16014</strain>
    </source>
</reference>
<accession>A0ABP5F2C3</accession>
<evidence type="ECO:0008006" key="4">
    <source>
        <dbReference type="Google" id="ProtNLM"/>
    </source>
</evidence>
<proteinExistence type="predicted"/>
<sequence length="294" mass="31309">MSVPTLASQPPRNVPALLAKLLTEDFTGAVEVSGTPSGTIHLRRGMVIAVDTPNAPSVETLLIRSGRIDEAAWATALTRRAATQSTDTDNEDTSDLNAVLIDLGLIGQGELEAVCIAAVYDAAFAMALQPAEGWTVHKAAVPPALVTCPGESPRTLADETTRRISTLSENWGSLAELAGARCRPAARIDPGLLTSRQQAVLLAANGRRTPRDIAFFLGCGVFPTMLDIARLRARRLVEWETPRPATTPSTARRAAPPPTDQLPEGPAVLPRRPRRDRPSEDTSESGTTEGRNSS</sequence>
<comment type="caution">
    <text evidence="2">The sequence shown here is derived from an EMBL/GenBank/DDBJ whole genome shotgun (WGS) entry which is preliminary data.</text>
</comment>
<dbReference type="Proteomes" id="UP001500751">
    <property type="component" value="Unassembled WGS sequence"/>
</dbReference>
<dbReference type="EMBL" id="BAAAQN010000003">
    <property type="protein sequence ID" value="GAA2014933.1"/>
    <property type="molecule type" value="Genomic_DNA"/>
</dbReference>
<organism evidence="2 3">
    <name type="scientific">Catenulispora yoronensis</name>
    <dbReference type="NCBI Taxonomy" id="450799"/>
    <lineage>
        <taxon>Bacteria</taxon>
        <taxon>Bacillati</taxon>
        <taxon>Actinomycetota</taxon>
        <taxon>Actinomycetes</taxon>
        <taxon>Catenulisporales</taxon>
        <taxon>Catenulisporaceae</taxon>
        <taxon>Catenulispora</taxon>
    </lineage>
</organism>
<feature type="compositionally biased region" description="Low complexity" evidence="1">
    <location>
        <begin position="242"/>
        <end position="254"/>
    </location>
</feature>